<dbReference type="EMBL" id="LPUF01000001">
    <property type="protein sequence ID" value="OQK16859.1"/>
    <property type="molecule type" value="Genomic_DNA"/>
</dbReference>
<dbReference type="CDD" id="cd00483">
    <property type="entry name" value="HPPK"/>
    <property type="match status" value="1"/>
</dbReference>
<dbReference type="STRING" id="1420851.AU255_02840"/>
<dbReference type="EC" id="2.7.6.3" evidence="2"/>
<keyword evidence="3" id="KW-0808">Transferase</keyword>
<keyword evidence="6" id="KW-0067">ATP-binding</keyword>
<dbReference type="Gene3D" id="3.30.70.560">
    <property type="entry name" value="7,8-Dihydro-6-hydroxymethylpterin-pyrophosphokinase HPPK"/>
    <property type="match status" value="1"/>
</dbReference>
<comment type="pathway">
    <text evidence="1">Cofactor biosynthesis; tetrahydrofolate biosynthesis; 2-amino-4-hydroxy-6-hydroxymethyl-7,8-dihydropteridine diphosphate from 7,8-dihydroneopterin triphosphate: step 4/4.</text>
</comment>
<dbReference type="PANTHER" id="PTHR43071:SF2">
    <property type="entry name" value="2-AMINO-4-HYDROXY-6-HYDROXYMETHYLDIHYDROPTERIDINE PYROPHOSPHOKINASE"/>
    <property type="match status" value="1"/>
</dbReference>
<evidence type="ECO:0000256" key="6">
    <source>
        <dbReference type="ARBA" id="ARBA00022840"/>
    </source>
</evidence>
<dbReference type="PANTHER" id="PTHR43071">
    <property type="entry name" value="2-AMINO-4-HYDROXY-6-HYDROXYMETHYLDIHYDROPTERIDINE PYROPHOSPHOKINASE"/>
    <property type="match status" value="1"/>
</dbReference>
<dbReference type="NCBIfam" id="TIGR01498">
    <property type="entry name" value="folK"/>
    <property type="match status" value="1"/>
</dbReference>
<keyword evidence="10" id="KW-1185">Reference proteome</keyword>
<keyword evidence="4" id="KW-0547">Nucleotide-binding</keyword>
<comment type="caution">
    <text evidence="9">The sequence shown here is derived from an EMBL/GenBank/DDBJ whole genome shotgun (WGS) entry which is preliminary data.</text>
</comment>
<evidence type="ECO:0000256" key="7">
    <source>
        <dbReference type="ARBA" id="ARBA00022909"/>
    </source>
</evidence>
<evidence type="ECO:0000256" key="1">
    <source>
        <dbReference type="ARBA" id="ARBA00005051"/>
    </source>
</evidence>
<accession>A0A1V8M5N5</accession>
<dbReference type="GO" id="GO:0016301">
    <property type="term" value="F:kinase activity"/>
    <property type="evidence" value="ECO:0007669"/>
    <property type="project" value="UniProtKB-KW"/>
</dbReference>
<dbReference type="RefSeq" id="WP_080521476.1">
    <property type="nucleotide sequence ID" value="NZ_LPUF01000001.1"/>
</dbReference>
<dbReference type="GO" id="GO:0046654">
    <property type="term" value="P:tetrahydrofolate biosynthetic process"/>
    <property type="evidence" value="ECO:0007669"/>
    <property type="project" value="UniProtKB-UniPathway"/>
</dbReference>
<evidence type="ECO:0000313" key="10">
    <source>
        <dbReference type="Proteomes" id="UP000191980"/>
    </source>
</evidence>
<dbReference type="InterPro" id="IPR000550">
    <property type="entry name" value="Hppk"/>
</dbReference>
<dbReference type="Proteomes" id="UP000191980">
    <property type="component" value="Unassembled WGS sequence"/>
</dbReference>
<name>A0A1V8M5N5_9GAMM</name>
<dbReference type="OrthoDB" id="9790168at2"/>
<dbReference type="SUPFAM" id="SSF55083">
    <property type="entry name" value="6-hydroxymethyl-7,8-dihydropterin pyrophosphokinase, HPPK"/>
    <property type="match status" value="1"/>
</dbReference>
<dbReference type="GO" id="GO:0005524">
    <property type="term" value="F:ATP binding"/>
    <property type="evidence" value="ECO:0007669"/>
    <property type="project" value="UniProtKB-KW"/>
</dbReference>
<evidence type="ECO:0000256" key="5">
    <source>
        <dbReference type="ARBA" id="ARBA00022777"/>
    </source>
</evidence>
<gene>
    <name evidence="9" type="ORF">AU255_02840</name>
</gene>
<dbReference type="AlphaFoldDB" id="A0A1V8M5N5"/>
<organism evidence="9 10">
    <name type="scientific">Methyloprofundus sedimenti</name>
    <dbReference type="NCBI Taxonomy" id="1420851"/>
    <lineage>
        <taxon>Bacteria</taxon>
        <taxon>Pseudomonadati</taxon>
        <taxon>Pseudomonadota</taxon>
        <taxon>Gammaproteobacteria</taxon>
        <taxon>Methylococcales</taxon>
        <taxon>Methylococcaceae</taxon>
        <taxon>Methyloprofundus</taxon>
    </lineage>
</organism>
<protein>
    <recommendedName>
        <fullName evidence="2">2-amino-4-hydroxy-6-hydroxymethyldihydropteridine diphosphokinase</fullName>
        <ecNumber evidence="2">2.7.6.3</ecNumber>
    </recommendedName>
</protein>
<evidence type="ECO:0000313" key="9">
    <source>
        <dbReference type="EMBL" id="OQK16859.1"/>
    </source>
</evidence>
<evidence type="ECO:0000256" key="3">
    <source>
        <dbReference type="ARBA" id="ARBA00022679"/>
    </source>
</evidence>
<sequence>MPLCFISIGSNINREHNISSALEVLQHRFGSLTYSSVYESAPVGFSGDAFLNLVISFYSDHDPLHIAMQLKNIETDHDRIRTKEKFSSRTLDLDLLLYDQQVISTETLTIPHNDILNYAFVLEPLAEIAPERHHPVKNICYQKLWQEFDKSTAKQQKIPYLPGIKSLAK</sequence>
<dbReference type="InterPro" id="IPR035907">
    <property type="entry name" value="Hppk_sf"/>
</dbReference>
<keyword evidence="7" id="KW-0289">Folate biosynthesis</keyword>
<evidence type="ECO:0000256" key="4">
    <source>
        <dbReference type="ARBA" id="ARBA00022741"/>
    </source>
</evidence>
<dbReference type="GO" id="GO:0003848">
    <property type="term" value="F:2-amino-4-hydroxy-6-hydroxymethyldihydropteridine diphosphokinase activity"/>
    <property type="evidence" value="ECO:0007669"/>
    <property type="project" value="UniProtKB-EC"/>
</dbReference>
<dbReference type="UniPathway" id="UPA00077">
    <property type="reaction ID" value="UER00155"/>
</dbReference>
<dbReference type="Pfam" id="PF01288">
    <property type="entry name" value="HPPK"/>
    <property type="match status" value="1"/>
</dbReference>
<evidence type="ECO:0000256" key="2">
    <source>
        <dbReference type="ARBA" id="ARBA00013253"/>
    </source>
</evidence>
<proteinExistence type="predicted"/>
<feature type="domain" description="7,8-dihydro-6-hydroxymethylpterin-pyrophosphokinase" evidence="8">
    <location>
        <begin position="5"/>
        <end position="130"/>
    </location>
</feature>
<evidence type="ECO:0000259" key="8">
    <source>
        <dbReference type="Pfam" id="PF01288"/>
    </source>
</evidence>
<dbReference type="GO" id="GO:0046656">
    <property type="term" value="P:folic acid biosynthetic process"/>
    <property type="evidence" value="ECO:0007669"/>
    <property type="project" value="UniProtKB-KW"/>
</dbReference>
<reference evidence="9 10" key="1">
    <citation type="submission" date="2015-12" db="EMBL/GenBank/DDBJ databases">
        <authorList>
            <person name="Shamseldin A."/>
            <person name="Moawad H."/>
            <person name="Abd El-Rahim W.M."/>
            <person name="Sadowsky M.J."/>
        </authorList>
    </citation>
    <scope>NUCLEOTIDE SEQUENCE [LARGE SCALE GENOMIC DNA]</scope>
    <source>
        <strain evidence="9 10">WF1</strain>
    </source>
</reference>
<keyword evidence="5 9" id="KW-0418">Kinase</keyword>